<reference evidence="2" key="1">
    <citation type="submission" date="2020-03" db="EMBL/GenBank/DDBJ databases">
        <title>Transcriptomic Profiling of the Digestive Tract of the Rat Flea, Xenopsylla cheopis, Following Blood Feeding and Infection with Yersinia pestis.</title>
        <authorList>
            <person name="Bland D.M."/>
            <person name="Martens C.A."/>
            <person name="Virtaneva K."/>
            <person name="Kanakabandi K."/>
            <person name="Long D."/>
            <person name="Rosenke R."/>
            <person name="Saturday G.A."/>
            <person name="Hoyt F.H."/>
            <person name="Bruno D.P."/>
            <person name="Ribeiro J.M.C."/>
            <person name="Hinnebusch J."/>
        </authorList>
    </citation>
    <scope>NUCLEOTIDE SEQUENCE</scope>
</reference>
<name>A0A6M2DWH2_XENCH</name>
<evidence type="ECO:0000256" key="1">
    <source>
        <dbReference type="SAM" id="Phobius"/>
    </source>
</evidence>
<keyword evidence="1" id="KW-0812">Transmembrane</keyword>
<keyword evidence="1" id="KW-0472">Membrane</keyword>
<organism evidence="2">
    <name type="scientific">Xenopsylla cheopis</name>
    <name type="common">Oriental rat flea</name>
    <name type="synonym">Pulex cheopis</name>
    <dbReference type="NCBI Taxonomy" id="163159"/>
    <lineage>
        <taxon>Eukaryota</taxon>
        <taxon>Metazoa</taxon>
        <taxon>Ecdysozoa</taxon>
        <taxon>Arthropoda</taxon>
        <taxon>Hexapoda</taxon>
        <taxon>Insecta</taxon>
        <taxon>Pterygota</taxon>
        <taxon>Neoptera</taxon>
        <taxon>Endopterygota</taxon>
        <taxon>Siphonaptera</taxon>
        <taxon>Pulicidae</taxon>
        <taxon>Xenopsyllinae</taxon>
        <taxon>Xenopsylla</taxon>
    </lineage>
</organism>
<protein>
    <submittedName>
        <fullName evidence="2">Putative secreted protein</fullName>
    </submittedName>
</protein>
<evidence type="ECO:0000313" key="2">
    <source>
        <dbReference type="EMBL" id="NOV50699.1"/>
    </source>
</evidence>
<dbReference type="EMBL" id="GIIL01006973">
    <property type="protein sequence ID" value="NOV50699.1"/>
    <property type="molecule type" value="Transcribed_RNA"/>
</dbReference>
<dbReference type="AlphaFoldDB" id="A0A6M2DWH2"/>
<proteinExistence type="predicted"/>
<feature type="transmembrane region" description="Helical" evidence="1">
    <location>
        <begin position="6"/>
        <end position="27"/>
    </location>
</feature>
<sequence length="70" mass="8139">MAILDTRTTIIITLVIITIMAITITNIRQQATAWEGYALMTTRMVTVERPEIATYILYHLTGTHRRNYHF</sequence>
<keyword evidence="1" id="KW-1133">Transmembrane helix</keyword>
<accession>A0A6M2DWH2</accession>